<reference evidence="2" key="2">
    <citation type="submission" date="2022-06" db="UniProtKB">
        <authorList>
            <consortium name="EnsemblMetazoa"/>
        </authorList>
    </citation>
    <scope>IDENTIFICATION</scope>
    <source>
        <strain evidence="2">PS312</strain>
    </source>
</reference>
<dbReference type="AlphaFoldDB" id="A0A2A6CC17"/>
<feature type="region of interest" description="Disordered" evidence="1">
    <location>
        <begin position="37"/>
        <end position="60"/>
    </location>
</feature>
<organism evidence="2 3">
    <name type="scientific">Pristionchus pacificus</name>
    <name type="common">Parasitic nematode worm</name>
    <dbReference type="NCBI Taxonomy" id="54126"/>
    <lineage>
        <taxon>Eukaryota</taxon>
        <taxon>Metazoa</taxon>
        <taxon>Ecdysozoa</taxon>
        <taxon>Nematoda</taxon>
        <taxon>Chromadorea</taxon>
        <taxon>Rhabditida</taxon>
        <taxon>Rhabditina</taxon>
        <taxon>Diplogasteromorpha</taxon>
        <taxon>Diplogasteroidea</taxon>
        <taxon>Neodiplogasteridae</taxon>
        <taxon>Pristionchus</taxon>
    </lineage>
</organism>
<evidence type="ECO:0000256" key="1">
    <source>
        <dbReference type="SAM" id="MobiDB-lite"/>
    </source>
</evidence>
<protein>
    <submittedName>
        <fullName evidence="2">Uncharacterized protein</fullName>
    </submittedName>
</protein>
<reference evidence="3" key="1">
    <citation type="journal article" date="2008" name="Nat. Genet.">
        <title>The Pristionchus pacificus genome provides a unique perspective on nematode lifestyle and parasitism.</title>
        <authorList>
            <person name="Dieterich C."/>
            <person name="Clifton S.W."/>
            <person name="Schuster L.N."/>
            <person name="Chinwalla A."/>
            <person name="Delehaunty K."/>
            <person name="Dinkelacker I."/>
            <person name="Fulton L."/>
            <person name="Fulton R."/>
            <person name="Godfrey J."/>
            <person name="Minx P."/>
            <person name="Mitreva M."/>
            <person name="Roeseler W."/>
            <person name="Tian H."/>
            <person name="Witte H."/>
            <person name="Yang S.P."/>
            <person name="Wilson R.K."/>
            <person name="Sommer R.J."/>
        </authorList>
    </citation>
    <scope>NUCLEOTIDE SEQUENCE [LARGE SCALE GENOMIC DNA]</scope>
    <source>
        <strain evidence="3">PS312</strain>
    </source>
</reference>
<evidence type="ECO:0000313" key="2">
    <source>
        <dbReference type="EnsemblMetazoa" id="PPA44980.1"/>
    </source>
</evidence>
<dbReference type="EnsemblMetazoa" id="PPA44980.1">
    <property type="protein sequence ID" value="PPA44980.1"/>
    <property type="gene ID" value="WBGene00283349"/>
</dbReference>
<evidence type="ECO:0000313" key="3">
    <source>
        <dbReference type="Proteomes" id="UP000005239"/>
    </source>
</evidence>
<name>A0A2A6CC17_PRIPA</name>
<accession>A0A8R1ZA11</accession>
<keyword evidence="3" id="KW-1185">Reference proteome</keyword>
<dbReference type="Proteomes" id="UP000005239">
    <property type="component" value="Unassembled WGS sequence"/>
</dbReference>
<accession>A0A2A6CC17</accession>
<proteinExistence type="predicted"/>
<gene>
    <name evidence="2" type="primary">WBGene00283349</name>
</gene>
<sequence>MRERNAVQLHRRSETNGIMVGSSQIMKQVSEKKRVKAGDSASYAATTSRIPTIPKRASQK</sequence>